<dbReference type="STRING" id="1122252.SAMN05660443_0643"/>
<evidence type="ECO:0000313" key="3">
    <source>
        <dbReference type="Proteomes" id="UP000199058"/>
    </source>
</evidence>
<dbReference type="PANTHER" id="PTHR42850:SF7">
    <property type="entry name" value="BIS(5'-NUCLEOSYL)-TETRAPHOSPHATASE PRPE [ASYMMETRICAL]"/>
    <property type="match status" value="1"/>
</dbReference>
<protein>
    <submittedName>
        <fullName evidence="2">Calcineurin-like phosphoesterase</fullName>
    </submittedName>
</protein>
<sequence>MSPKEFDVIGDLHGEARLLDKLLAQLGYTLDQGVRVHPERQAIFVGDLIDKGPQSGLVLQQVRKMVERGAARMVVGNHELNWLRTFHDLPLEADAPEYAEELMAAMLQSSQSDYYQLAEDFAGDAEALAAHFQWLKRQPLWIDEPHLKVVHACWDEAAMDYLRQEQVFSLDDRALDACMARENDLYYALDLLVAGCEHQTLAERSPAGFATRRYRVRWWQEVLPDYERFRLPLKEGWQAPAGLSAPVFFGHYSLQIQPMPISAQQVCVDFGVAYGGPLVAFNYRPGRRPEPQHFQEVCL</sequence>
<feature type="domain" description="Calcineurin-like phosphoesterase" evidence="1">
    <location>
        <begin position="7"/>
        <end position="100"/>
    </location>
</feature>
<dbReference type="EMBL" id="FOLH01000001">
    <property type="protein sequence ID" value="SFB87157.1"/>
    <property type="molecule type" value="Genomic_DNA"/>
</dbReference>
<dbReference type="SUPFAM" id="SSF56300">
    <property type="entry name" value="Metallo-dependent phosphatases"/>
    <property type="match status" value="1"/>
</dbReference>
<dbReference type="AlphaFoldDB" id="A0A1I1EJC9"/>
<dbReference type="InterPro" id="IPR004843">
    <property type="entry name" value="Calcineurin-like_PHP"/>
</dbReference>
<evidence type="ECO:0000259" key="1">
    <source>
        <dbReference type="Pfam" id="PF00149"/>
    </source>
</evidence>
<name>A0A1I1EJC9_9GAMM</name>
<gene>
    <name evidence="2" type="ORF">SAMN05660443_0643</name>
</gene>
<dbReference type="Pfam" id="PF00149">
    <property type="entry name" value="Metallophos"/>
    <property type="match status" value="1"/>
</dbReference>
<evidence type="ECO:0000313" key="2">
    <source>
        <dbReference type="EMBL" id="SFB87157.1"/>
    </source>
</evidence>
<keyword evidence="3" id="KW-1185">Reference proteome</keyword>
<dbReference type="GO" id="GO:0005737">
    <property type="term" value="C:cytoplasm"/>
    <property type="evidence" value="ECO:0007669"/>
    <property type="project" value="TreeGrafter"/>
</dbReference>
<dbReference type="Proteomes" id="UP000199058">
    <property type="component" value="Unassembled WGS sequence"/>
</dbReference>
<dbReference type="GO" id="GO:0016791">
    <property type="term" value="F:phosphatase activity"/>
    <property type="evidence" value="ECO:0007669"/>
    <property type="project" value="TreeGrafter"/>
</dbReference>
<dbReference type="Gene3D" id="3.60.21.10">
    <property type="match status" value="1"/>
</dbReference>
<dbReference type="OrthoDB" id="9807890at2"/>
<dbReference type="RefSeq" id="WP_091959039.1">
    <property type="nucleotide sequence ID" value="NZ_FOLH01000001.1"/>
</dbReference>
<dbReference type="InterPro" id="IPR050126">
    <property type="entry name" value="Ap4A_hydrolase"/>
</dbReference>
<reference evidence="2 3" key="1">
    <citation type="submission" date="2016-10" db="EMBL/GenBank/DDBJ databases">
        <authorList>
            <person name="de Groot N.N."/>
        </authorList>
    </citation>
    <scope>NUCLEOTIDE SEQUENCE [LARGE SCALE GENOMIC DNA]</scope>
    <source>
        <strain evidence="2 3">DSM 18438</strain>
    </source>
</reference>
<organism evidence="2 3">
    <name type="scientific">Marinospirillum celere</name>
    <dbReference type="NCBI Taxonomy" id="1122252"/>
    <lineage>
        <taxon>Bacteria</taxon>
        <taxon>Pseudomonadati</taxon>
        <taxon>Pseudomonadota</taxon>
        <taxon>Gammaproteobacteria</taxon>
        <taxon>Oceanospirillales</taxon>
        <taxon>Oceanospirillaceae</taxon>
        <taxon>Marinospirillum</taxon>
    </lineage>
</organism>
<proteinExistence type="predicted"/>
<dbReference type="InterPro" id="IPR029052">
    <property type="entry name" value="Metallo-depent_PP-like"/>
</dbReference>
<accession>A0A1I1EJC9</accession>
<dbReference type="PANTHER" id="PTHR42850">
    <property type="entry name" value="METALLOPHOSPHOESTERASE"/>
    <property type="match status" value="1"/>
</dbReference>